<comment type="caution">
    <text evidence="3">The sequence shown here is derived from an EMBL/GenBank/DDBJ whole genome shotgun (WGS) entry which is preliminary data.</text>
</comment>
<evidence type="ECO:0000259" key="2">
    <source>
        <dbReference type="Pfam" id="PF01464"/>
    </source>
</evidence>
<evidence type="ECO:0000313" key="3">
    <source>
        <dbReference type="EMBL" id="GLS90889.1"/>
    </source>
</evidence>
<name>A0ABQ6E0C7_9GAMM</name>
<feature type="domain" description="Transglycosylase SLT" evidence="2">
    <location>
        <begin position="90"/>
        <end position="187"/>
    </location>
</feature>
<gene>
    <name evidence="3" type="ORF">GCM10007916_19560</name>
</gene>
<protein>
    <recommendedName>
        <fullName evidence="2">Transglycosylase SLT domain-containing protein</fullName>
    </recommendedName>
</protein>
<keyword evidence="4" id="KW-1185">Reference proteome</keyword>
<evidence type="ECO:0000256" key="1">
    <source>
        <dbReference type="ARBA" id="ARBA00007734"/>
    </source>
</evidence>
<accession>A0ABQ6E0C7</accession>
<dbReference type="RefSeq" id="WP_284204003.1">
    <property type="nucleotide sequence ID" value="NZ_BSPQ01000005.1"/>
</dbReference>
<dbReference type="SUPFAM" id="SSF53955">
    <property type="entry name" value="Lysozyme-like"/>
    <property type="match status" value="1"/>
</dbReference>
<dbReference type="Pfam" id="PF01464">
    <property type="entry name" value="SLT"/>
    <property type="match status" value="1"/>
</dbReference>
<sequence length="212" mass="24342">MHQISAHIVIVFLLLSLALVSKGWADIYMYIDSDGNHHFAERRVNKDYSLLLRSDSNKIPATFKNWKEKSYNNIAVPRNKVLQNRYHPLIVNAAQKYQLEPEFLHAVITAESSYQREAVSSAGAQGLMQLMPVTAERFGVDDPFDPKQSINAGALYLNKLLKEFKTKQLALAAYNAGEGTVRRYNRKIPPFPETQKYVEKVMGFYWHYKANM</sequence>
<dbReference type="PANTHER" id="PTHR37423">
    <property type="entry name" value="SOLUBLE LYTIC MUREIN TRANSGLYCOSYLASE-RELATED"/>
    <property type="match status" value="1"/>
</dbReference>
<dbReference type="InterPro" id="IPR023346">
    <property type="entry name" value="Lysozyme-like_dom_sf"/>
</dbReference>
<dbReference type="Proteomes" id="UP001157353">
    <property type="component" value="Unassembled WGS sequence"/>
</dbReference>
<reference evidence="4" key="1">
    <citation type="journal article" date="2019" name="Int. J. Syst. Evol. Microbiol.">
        <title>The Global Catalogue of Microorganisms (GCM) 10K type strain sequencing project: providing services to taxonomists for standard genome sequencing and annotation.</title>
        <authorList>
            <consortium name="The Broad Institute Genomics Platform"/>
            <consortium name="The Broad Institute Genome Sequencing Center for Infectious Disease"/>
            <person name="Wu L."/>
            <person name="Ma J."/>
        </authorList>
    </citation>
    <scope>NUCLEOTIDE SEQUENCE [LARGE SCALE GENOMIC DNA]</scope>
    <source>
        <strain evidence="4">NBRC 103166</strain>
    </source>
</reference>
<evidence type="ECO:0000313" key="4">
    <source>
        <dbReference type="Proteomes" id="UP001157353"/>
    </source>
</evidence>
<dbReference type="Gene3D" id="1.10.530.10">
    <property type="match status" value="1"/>
</dbReference>
<dbReference type="PANTHER" id="PTHR37423:SF2">
    <property type="entry name" value="MEMBRANE-BOUND LYTIC MUREIN TRANSGLYCOSYLASE C"/>
    <property type="match status" value="1"/>
</dbReference>
<dbReference type="InterPro" id="IPR008258">
    <property type="entry name" value="Transglycosylase_SLT_dom_1"/>
</dbReference>
<proteinExistence type="inferred from homology"/>
<organism evidence="3 4">
    <name type="scientific">Psychromonas marina</name>
    <dbReference type="NCBI Taxonomy" id="88364"/>
    <lineage>
        <taxon>Bacteria</taxon>
        <taxon>Pseudomonadati</taxon>
        <taxon>Pseudomonadota</taxon>
        <taxon>Gammaproteobacteria</taxon>
        <taxon>Alteromonadales</taxon>
        <taxon>Psychromonadaceae</taxon>
        <taxon>Psychromonas</taxon>
    </lineage>
</organism>
<dbReference type="CDD" id="cd00254">
    <property type="entry name" value="LT-like"/>
    <property type="match status" value="1"/>
</dbReference>
<dbReference type="EMBL" id="BSPQ01000005">
    <property type="protein sequence ID" value="GLS90889.1"/>
    <property type="molecule type" value="Genomic_DNA"/>
</dbReference>
<comment type="similarity">
    <text evidence="1">Belongs to the transglycosylase Slt family.</text>
</comment>